<protein>
    <submittedName>
        <fullName evidence="1">Uncharacterized protein</fullName>
    </submittedName>
</protein>
<dbReference type="AlphaFoldDB" id="A0A923IWV8"/>
<evidence type="ECO:0000313" key="1">
    <source>
        <dbReference type="EMBL" id="MBB2146549.1"/>
    </source>
</evidence>
<organism evidence="1 2">
    <name type="scientific">Pedobacter planticolens</name>
    <dbReference type="NCBI Taxonomy" id="2679964"/>
    <lineage>
        <taxon>Bacteria</taxon>
        <taxon>Pseudomonadati</taxon>
        <taxon>Bacteroidota</taxon>
        <taxon>Sphingobacteriia</taxon>
        <taxon>Sphingobacteriales</taxon>
        <taxon>Sphingobacteriaceae</taxon>
        <taxon>Pedobacter</taxon>
    </lineage>
</organism>
<dbReference type="Proteomes" id="UP000601055">
    <property type="component" value="Unassembled WGS sequence"/>
</dbReference>
<accession>A0A923IWV8</accession>
<dbReference type="EMBL" id="WNXD01000002">
    <property type="protein sequence ID" value="MBB2146549.1"/>
    <property type="molecule type" value="Genomic_DNA"/>
</dbReference>
<name>A0A923IWV8_9SPHI</name>
<keyword evidence="2" id="KW-1185">Reference proteome</keyword>
<evidence type="ECO:0000313" key="2">
    <source>
        <dbReference type="Proteomes" id="UP000601055"/>
    </source>
</evidence>
<dbReference type="RefSeq" id="WP_182923200.1">
    <property type="nucleotide sequence ID" value="NZ_WNXD01000002.1"/>
</dbReference>
<reference evidence="1" key="1">
    <citation type="submission" date="2019-11" db="EMBL/GenBank/DDBJ databases">
        <title>Description of Pedobacter sp. LMG 31464T.</title>
        <authorList>
            <person name="Carlier A."/>
            <person name="Qi S."/>
            <person name="Vandamme P."/>
        </authorList>
    </citation>
    <scope>NUCLEOTIDE SEQUENCE</scope>
    <source>
        <strain evidence="1">LMG 31464</strain>
    </source>
</reference>
<comment type="caution">
    <text evidence="1">The sequence shown here is derived from an EMBL/GenBank/DDBJ whole genome shotgun (WGS) entry which is preliminary data.</text>
</comment>
<gene>
    <name evidence="1" type="ORF">GM921_13685</name>
</gene>
<sequence length="84" mass="9699">MTIDQLKEVMKYHLKSFNDEGVGINDQTIHNSVLSDSDGIGNANSKTIYRAFMRWTMTENGHEDKVWPSDWFEKDVSYLASKII</sequence>
<proteinExistence type="predicted"/>